<dbReference type="EMBL" id="QSSQ01000019">
    <property type="protein sequence ID" value="RGM01959.1"/>
    <property type="molecule type" value="Genomic_DNA"/>
</dbReference>
<dbReference type="RefSeq" id="WP_055656667.1">
    <property type="nucleotide sequence ID" value="NZ_CABIXC010000008.1"/>
</dbReference>
<evidence type="ECO:0000313" key="2">
    <source>
        <dbReference type="EMBL" id="RGM01959.1"/>
    </source>
</evidence>
<dbReference type="Proteomes" id="UP000095651">
    <property type="component" value="Unassembled WGS sequence"/>
</dbReference>
<evidence type="ECO:0000313" key="1">
    <source>
        <dbReference type="EMBL" id="CUO56266.1"/>
    </source>
</evidence>
<gene>
    <name evidence="2" type="ORF">DXC39_17710</name>
    <name evidence="1" type="ORF">ERS852407_03202</name>
</gene>
<reference evidence="2 4" key="2">
    <citation type="submission" date="2018-08" db="EMBL/GenBank/DDBJ databases">
        <title>A genome reference for cultivated species of the human gut microbiota.</title>
        <authorList>
            <person name="Zou Y."/>
            <person name="Xue W."/>
            <person name="Luo G."/>
        </authorList>
    </citation>
    <scope>NUCLEOTIDE SEQUENCE [LARGE SCALE GENOMIC DNA]</scope>
    <source>
        <strain evidence="2 4">TF05-11AC</strain>
    </source>
</reference>
<proteinExistence type="predicted"/>
<name>A0A174G577_9FIRM</name>
<dbReference type="AlphaFoldDB" id="A0A174G577"/>
<evidence type="ECO:0000313" key="4">
    <source>
        <dbReference type="Proteomes" id="UP000261257"/>
    </source>
</evidence>
<evidence type="ECO:0000313" key="3">
    <source>
        <dbReference type="Proteomes" id="UP000095651"/>
    </source>
</evidence>
<protein>
    <submittedName>
        <fullName evidence="1">Uncharacterized protein</fullName>
    </submittedName>
</protein>
<sequence length="96" mass="10958">MDRFWTWGGKYVGVRQKEYLVACDGTVLGKFFGRDIYDQDGYYVGELGKGGRLIKNRTKSATRRPAFSRGVKGTIQAPLRDCAPYPLLYGFDDFEF</sequence>
<dbReference type="EMBL" id="CYZE01000008">
    <property type="protein sequence ID" value="CUO56266.1"/>
    <property type="molecule type" value="Genomic_DNA"/>
</dbReference>
<organism evidence="1 3">
    <name type="scientific">Hungatella hathewayi</name>
    <dbReference type="NCBI Taxonomy" id="154046"/>
    <lineage>
        <taxon>Bacteria</taxon>
        <taxon>Bacillati</taxon>
        <taxon>Bacillota</taxon>
        <taxon>Clostridia</taxon>
        <taxon>Lachnospirales</taxon>
        <taxon>Lachnospiraceae</taxon>
        <taxon>Hungatella</taxon>
    </lineage>
</organism>
<reference evidence="1 3" key="1">
    <citation type="submission" date="2015-09" db="EMBL/GenBank/DDBJ databases">
        <authorList>
            <consortium name="Pathogen Informatics"/>
        </authorList>
    </citation>
    <scope>NUCLEOTIDE SEQUENCE [LARGE SCALE GENOMIC DNA]</scope>
    <source>
        <strain evidence="1 3">2789STDY5608850</strain>
    </source>
</reference>
<dbReference type="Proteomes" id="UP000261257">
    <property type="component" value="Unassembled WGS sequence"/>
</dbReference>
<accession>A0A174G577</accession>